<feature type="signal peptide" evidence="2">
    <location>
        <begin position="1"/>
        <end position="20"/>
    </location>
</feature>
<dbReference type="AlphaFoldDB" id="G3MSK6"/>
<dbReference type="EMBL" id="JO844857">
    <property type="protein sequence ID" value="AEO36474.1"/>
    <property type="molecule type" value="mRNA"/>
</dbReference>
<evidence type="ECO:0000256" key="1">
    <source>
        <dbReference type="SAM" id="MobiDB-lite"/>
    </source>
</evidence>
<keyword evidence="2" id="KW-0732">Signal</keyword>
<sequence length="242" mass="26644">MRRQVAICFLAAICFSGVVASSEHHDDKLRNKQCKRAIPLMPWRANYRLSCTYLCKGWPFRSGNEPDGIPCGPAQPLIRTTNVCVSGLCVPAYVAERIFSLRKKTIPNVRTSEGTTEEPTKQLLHSTTNFPKTSGVTRRKLYTPTGDAAVEISTTSLRSASTERPAVTTTSGIETTFEIRTDRASEDFGSSFVTSTTSSETATELPTEMHIRSEQPTTSAPPEITEPSFDTDDGDDFWQPIA</sequence>
<reference evidence="3" key="1">
    <citation type="journal article" date="2011" name="PLoS ONE">
        <title>A deep insight into the sialotranscriptome of the gulf coast tick, Amblyomma maculatum.</title>
        <authorList>
            <person name="Karim S."/>
            <person name="Singh P."/>
            <person name="Ribeiro J.M."/>
        </authorList>
    </citation>
    <scope>NUCLEOTIDE SEQUENCE</scope>
    <source>
        <tissue evidence="3">Salivary gland</tissue>
    </source>
</reference>
<proteinExistence type="evidence at transcript level"/>
<organism evidence="3">
    <name type="scientific">Amblyomma maculatum</name>
    <name type="common">Gulf Coast tick</name>
    <dbReference type="NCBI Taxonomy" id="34609"/>
    <lineage>
        <taxon>Eukaryota</taxon>
        <taxon>Metazoa</taxon>
        <taxon>Ecdysozoa</taxon>
        <taxon>Arthropoda</taxon>
        <taxon>Chelicerata</taxon>
        <taxon>Arachnida</taxon>
        <taxon>Acari</taxon>
        <taxon>Parasitiformes</taxon>
        <taxon>Ixodida</taxon>
        <taxon>Ixodoidea</taxon>
        <taxon>Ixodidae</taxon>
        <taxon>Amblyomminae</taxon>
        <taxon>Amblyomma</taxon>
    </lineage>
</organism>
<protein>
    <submittedName>
        <fullName evidence="3">Uncharacterized protein</fullName>
    </submittedName>
</protein>
<evidence type="ECO:0000256" key="2">
    <source>
        <dbReference type="SAM" id="SignalP"/>
    </source>
</evidence>
<accession>G3MSK6</accession>
<feature type="compositionally biased region" description="Low complexity" evidence="1">
    <location>
        <begin position="190"/>
        <end position="206"/>
    </location>
</feature>
<evidence type="ECO:0000313" key="3">
    <source>
        <dbReference type="EMBL" id="AEO36474.1"/>
    </source>
</evidence>
<feature type="region of interest" description="Disordered" evidence="1">
    <location>
        <begin position="189"/>
        <end position="242"/>
    </location>
</feature>
<feature type="region of interest" description="Disordered" evidence="1">
    <location>
        <begin position="110"/>
        <end position="130"/>
    </location>
</feature>
<name>G3MSK6_AMBMU</name>
<feature type="chain" id="PRO_5003447848" evidence="2">
    <location>
        <begin position="21"/>
        <end position="242"/>
    </location>
</feature>